<comment type="similarity">
    <text evidence="1">Belongs to the CNOT2/3/5 family.</text>
</comment>
<proteinExistence type="inferred from homology"/>
<protein>
    <recommendedName>
        <fullName evidence="4">NOT2/NOT3/NOT5 C-terminal domain-containing protein</fullName>
    </recommendedName>
</protein>
<feature type="domain" description="NOT2/NOT3/NOT5 C-terminal" evidence="4">
    <location>
        <begin position="118"/>
        <end position="226"/>
    </location>
</feature>
<evidence type="ECO:0000256" key="2">
    <source>
        <dbReference type="ARBA" id="ARBA00023015"/>
    </source>
</evidence>
<evidence type="ECO:0000259" key="4">
    <source>
        <dbReference type="Pfam" id="PF04153"/>
    </source>
</evidence>
<dbReference type="InParanoid" id="A0A7M7JTG2"/>
<dbReference type="InterPro" id="IPR040168">
    <property type="entry name" value="Not2/3/5"/>
</dbReference>
<accession>A0A7M7JTG2</accession>
<dbReference type="KEGG" id="vde:111246595"/>
<evidence type="ECO:0000313" key="5">
    <source>
        <dbReference type="EnsemblMetazoa" id="XP_022652184"/>
    </source>
</evidence>
<dbReference type="GeneID" id="111246595"/>
<name>A0A7M7JTG2_VARDE</name>
<dbReference type="GO" id="GO:0006355">
    <property type="term" value="P:regulation of DNA-templated transcription"/>
    <property type="evidence" value="ECO:0007669"/>
    <property type="project" value="InterPro"/>
</dbReference>
<keyword evidence="3" id="KW-0804">Transcription</keyword>
<keyword evidence="2" id="KW-0805">Transcription regulation</keyword>
<dbReference type="InterPro" id="IPR007282">
    <property type="entry name" value="NOT2/3/5_C"/>
</dbReference>
<dbReference type="InterPro" id="IPR038635">
    <property type="entry name" value="CCR4-NOT_su2/3/5_C_sf"/>
</dbReference>
<evidence type="ECO:0000256" key="3">
    <source>
        <dbReference type="ARBA" id="ARBA00023163"/>
    </source>
</evidence>
<sequence length="239" mass="27918">MEKDGDVTPNDLCFSRIDENCAGHCCFPNAHFQDNLAEKRFIMKAELCEPKESLAGQTCGPYGLLELYNHLKWADKHPGRRLVTFGMKPTKLMPEFHSTDNVLDTFNGTIQERSLGLHEIEADVPDEYRFSENFNKIQPLRLPLIKMTNLTEDTLFFLFYTCGGSVMQLTASRELHRREWLFHRREQVWLKLTDSKSDCNNHTFEFFDPLNWRQETKSCPLPYEQLEKHPPRLSFPTGL</sequence>
<dbReference type="Proteomes" id="UP000594260">
    <property type="component" value="Unplaced"/>
</dbReference>
<dbReference type="Pfam" id="PF04153">
    <property type="entry name" value="NOT2_3_5_C"/>
    <property type="match status" value="1"/>
</dbReference>
<dbReference type="AlphaFoldDB" id="A0A7M7JTG2"/>
<dbReference type="RefSeq" id="XP_022652184.1">
    <property type="nucleotide sequence ID" value="XM_022796449.1"/>
</dbReference>
<evidence type="ECO:0000256" key="1">
    <source>
        <dbReference type="ARBA" id="ARBA00007682"/>
    </source>
</evidence>
<dbReference type="EnsemblMetazoa" id="XM_022796449">
    <property type="protein sequence ID" value="XP_022652184"/>
    <property type="gene ID" value="LOC111246595"/>
</dbReference>
<dbReference type="PANTHER" id="PTHR23326">
    <property type="entry name" value="CCR4 NOT-RELATED"/>
    <property type="match status" value="1"/>
</dbReference>
<dbReference type="Gene3D" id="2.30.30.1020">
    <property type="entry name" value="CCR4-NOT complex subunit 2/3/5, C-terminal domain"/>
    <property type="match status" value="1"/>
</dbReference>
<keyword evidence="6" id="KW-1185">Reference proteome</keyword>
<organism evidence="5 6">
    <name type="scientific">Varroa destructor</name>
    <name type="common">Honeybee mite</name>
    <dbReference type="NCBI Taxonomy" id="109461"/>
    <lineage>
        <taxon>Eukaryota</taxon>
        <taxon>Metazoa</taxon>
        <taxon>Ecdysozoa</taxon>
        <taxon>Arthropoda</taxon>
        <taxon>Chelicerata</taxon>
        <taxon>Arachnida</taxon>
        <taxon>Acari</taxon>
        <taxon>Parasitiformes</taxon>
        <taxon>Mesostigmata</taxon>
        <taxon>Gamasina</taxon>
        <taxon>Dermanyssoidea</taxon>
        <taxon>Varroidae</taxon>
        <taxon>Varroa</taxon>
    </lineage>
</organism>
<reference evidence="5" key="1">
    <citation type="submission" date="2021-01" db="UniProtKB">
        <authorList>
            <consortium name="EnsemblMetazoa"/>
        </authorList>
    </citation>
    <scope>IDENTIFICATION</scope>
</reference>
<dbReference type="GO" id="GO:0030015">
    <property type="term" value="C:CCR4-NOT core complex"/>
    <property type="evidence" value="ECO:0007669"/>
    <property type="project" value="InterPro"/>
</dbReference>
<dbReference type="GO" id="GO:2000036">
    <property type="term" value="P:regulation of stem cell population maintenance"/>
    <property type="evidence" value="ECO:0007669"/>
    <property type="project" value="UniProtKB-ARBA"/>
</dbReference>
<evidence type="ECO:0000313" key="6">
    <source>
        <dbReference type="Proteomes" id="UP000594260"/>
    </source>
</evidence>